<protein>
    <submittedName>
        <fullName evidence="3">Transcription factor bZIP family</fullName>
    </submittedName>
</protein>
<dbReference type="EMBL" id="CM007897">
    <property type="protein sequence ID" value="OTG18429.1"/>
    <property type="molecule type" value="Genomic_DNA"/>
</dbReference>
<evidence type="ECO:0000313" key="5">
    <source>
        <dbReference type="Proteomes" id="UP000215914"/>
    </source>
</evidence>
<feature type="compositionally biased region" description="Basic and acidic residues" evidence="2">
    <location>
        <begin position="335"/>
        <end position="351"/>
    </location>
</feature>
<accession>A0A251U5S7</accession>
<name>A0A251U5S7_HELAN</name>
<evidence type="ECO:0000256" key="2">
    <source>
        <dbReference type="SAM" id="MobiDB-lite"/>
    </source>
</evidence>
<reference evidence="4" key="2">
    <citation type="submission" date="2017-02" db="EMBL/GenBank/DDBJ databases">
        <title>Sunflower complete genome.</title>
        <authorList>
            <person name="Langlade N."/>
            <person name="Munos S."/>
        </authorList>
    </citation>
    <scope>NUCLEOTIDE SEQUENCE [LARGE SCALE GENOMIC DNA]</scope>
    <source>
        <tissue evidence="4">Leaves</tissue>
    </source>
</reference>
<feature type="coiled-coil region" evidence="1">
    <location>
        <begin position="47"/>
        <end position="176"/>
    </location>
</feature>
<reference evidence="3" key="3">
    <citation type="submission" date="2020-06" db="EMBL/GenBank/DDBJ databases">
        <title>Helianthus annuus Genome sequencing and assembly Release 2.</title>
        <authorList>
            <person name="Gouzy J."/>
            <person name="Langlade N."/>
            <person name="Munos S."/>
        </authorList>
    </citation>
    <scope>NUCLEOTIDE SEQUENCE</scope>
    <source>
        <tissue evidence="3">Leaves</tissue>
    </source>
</reference>
<reference evidence="3 5" key="1">
    <citation type="journal article" date="2017" name="Nature">
        <title>The sunflower genome provides insights into oil metabolism, flowering and Asterid evolution.</title>
        <authorList>
            <person name="Badouin H."/>
            <person name="Gouzy J."/>
            <person name="Grassa C.J."/>
            <person name="Murat F."/>
            <person name="Staton S.E."/>
            <person name="Cottret L."/>
            <person name="Lelandais-Briere C."/>
            <person name="Owens G.L."/>
            <person name="Carrere S."/>
            <person name="Mayjonade B."/>
            <person name="Legrand L."/>
            <person name="Gill N."/>
            <person name="Kane N.C."/>
            <person name="Bowers J.E."/>
            <person name="Hubner S."/>
            <person name="Bellec A."/>
            <person name="Berard A."/>
            <person name="Berges H."/>
            <person name="Blanchet N."/>
            <person name="Boniface M.C."/>
            <person name="Brunel D."/>
            <person name="Catrice O."/>
            <person name="Chaidir N."/>
            <person name="Claudel C."/>
            <person name="Donnadieu C."/>
            <person name="Faraut T."/>
            <person name="Fievet G."/>
            <person name="Helmstetter N."/>
            <person name="King M."/>
            <person name="Knapp S.J."/>
            <person name="Lai Z."/>
            <person name="Le Paslier M.C."/>
            <person name="Lippi Y."/>
            <person name="Lorenzon L."/>
            <person name="Mandel J.R."/>
            <person name="Marage G."/>
            <person name="Marchand G."/>
            <person name="Marquand E."/>
            <person name="Bret-Mestries E."/>
            <person name="Morien E."/>
            <person name="Nambeesan S."/>
            <person name="Nguyen T."/>
            <person name="Pegot-Espagnet P."/>
            <person name="Pouilly N."/>
            <person name="Raftis F."/>
            <person name="Sallet E."/>
            <person name="Schiex T."/>
            <person name="Thomas J."/>
            <person name="Vandecasteele C."/>
            <person name="Vares D."/>
            <person name="Vear F."/>
            <person name="Vautrin S."/>
            <person name="Crespi M."/>
            <person name="Mangin B."/>
            <person name="Burke J.M."/>
            <person name="Salse J."/>
            <person name="Munos S."/>
            <person name="Vincourt P."/>
            <person name="Rieseberg L.H."/>
            <person name="Langlade N.B."/>
        </authorList>
    </citation>
    <scope>NUCLEOTIDE SEQUENCE [LARGE SCALE GENOMIC DNA]</scope>
    <source>
        <strain evidence="5">cv. SF193</strain>
        <tissue evidence="3">Leaves</tissue>
    </source>
</reference>
<keyword evidence="5" id="KW-1185">Reference proteome</keyword>
<evidence type="ECO:0000313" key="3">
    <source>
        <dbReference type="EMBL" id="KAF5795109.1"/>
    </source>
</evidence>
<dbReference type="Proteomes" id="UP000215914">
    <property type="component" value="Chromosome 8"/>
</dbReference>
<keyword evidence="1" id="KW-0175">Coiled coil</keyword>
<dbReference type="EMBL" id="MNCJ02000323">
    <property type="protein sequence ID" value="KAF5795109.1"/>
    <property type="molecule type" value="Genomic_DNA"/>
</dbReference>
<dbReference type="InParanoid" id="A0A251U5S7"/>
<organism evidence="4 5">
    <name type="scientific">Helianthus annuus</name>
    <name type="common">Common sunflower</name>
    <dbReference type="NCBI Taxonomy" id="4232"/>
    <lineage>
        <taxon>Eukaryota</taxon>
        <taxon>Viridiplantae</taxon>
        <taxon>Streptophyta</taxon>
        <taxon>Embryophyta</taxon>
        <taxon>Tracheophyta</taxon>
        <taxon>Spermatophyta</taxon>
        <taxon>Magnoliopsida</taxon>
        <taxon>eudicotyledons</taxon>
        <taxon>Gunneridae</taxon>
        <taxon>Pentapetalae</taxon>
        <taxon>asterids</taxon>
        <taxon>campanulids</taxon>
        <taxon>Asterales</taxon>
        <taxon>Asteraceae</taxon>
        <taxon>Asteroideae</taxon>
        <taxon>Heliantheae alliance</taxon>
        <taxon>Heliantheae</taxon>
        <taxon>Helianthus</taxon>
    </lineage>
</organism>
<gene>
    <name evidence="4" type="ORF">HannXRQ_Chr08g0223001</name>
    <name evidence="3" type="ORF">HanXRQr2_Chr08g0335851</name>
</gene>
<sequence>MVKERADWEKYCDRLVKEVKDYETAKAAFVEEKAKFKSDRKSEEWGREGLRSKLRAAEELLSKARAKFKKICEKDNQRSYAARNKITELEGKVVELTGKVEDAQAAKENAEVELADVKSQLSRKDKDLIAKDVEIAELKRRLREQVDKSESLEIDLEAERSKVASAEEARQKAEEARAISSSPALNVAQNNYAEVQGIVDTLSSEAEWMRGRGLVSMANSILNAGELDGTVAALIDASRAVGHRGGYLECAQHAEEMFGQEFDTSHCSVTDEANAELARAESAYDHLALPVMDLVTKALEHDDWCHRLKAILNPPEMVDLSDEEEPAGDGGDGAGDQHDDDKHGDDGDGHE</sequence>
<feature type="region of interest" description="Disordered" evidence="2">
    <location>
        <begin position="316"/>
        <end position="351"/>
    </location>
</feature>
<dbReference type="Gramene" id="mRNA:HanXRQr2_Chr08g0335851">
    <property type="protein sequence ID" value="mRNA:HanXRQr2_Chr08g0335851"/>
    <property type="gene ID" value="HanXRQr2_Chr08g0335851"/>
</dbReference>
<evidence type="ECO:0000313" key="4">
    <source>
        <dbReference type="EMBL" id="OTG18429.1"/>
    </source>
</evidence>
<proteinExistence type="predicted"/>
<dbReference type="PANTHER" id="PTHR31099">
    <property type="entry name" value="OS06G0165300 PROTEIN"/>
    <property type="match status" value="1"/>
</dbReference>
<dbReference type="STRING" id="4232.A0A251U5S7"/>
<dbReference type="AlphaFoldDB" id="A0A251U5S7"/>
<dbReference type="PANTHER" id="PTHR31099:SF18">
    <property type="entry name" value="AMINOTRANSFERASE-LIKE PLANT MOBILE DOMAIN-CONTAINING PROTEIN"/>
    <property type="match status" value="1"/>
</dbReference>
<evidence type="ECO:0000256" key="1">
    <source>
        <dbReference type="SAM" id="Coils"/>
    </source>
</evidence>